<feature type="transmembrane region" description="Helical" evidence="1">
    <location>
        <begin position="238"/>
        <end position="258"/>
    </location>
</feature>
<sequence length="388" mass="43079">MTTGGRFLDLAAHLGGISQSALDHFFYWRNPFTLENWTLNVIELLMVAVALAGLLHAAQIRRRTGDGSYLLVWLAAVVYCLAMEVPIYFFMSALGYTDDTVIFIHNEFTTGAFYGRMPLYVAALYPALLYPSYVLVRQTSIFDGRWGTARGAVCVGVVHHCFYEVFDHLGPQMKWWLWDYQLPTIGDITVASVPVFSQVNFSMLNPIAFAFVAHMLLRGRRAPGTDSLGVRRLVTTGRVLVAGILTPVLGVMLSLNLIYSHATDRPSDALIEMLSYGLAATAILFTLWQFARTSPNDIIRNSEPWIGDYFIPIFATVYLSVLGILWIIALPDYVSARDGLTDAGTPTGSLAYAGASAAACIWFVLRAHDRGMTRPHRPSIPRPQQTTR</sequence>
<protein>
    <recommendedName>
        <fullName evidence="2">DUF7802 domain-containing protein</fullName>
    </recommendedName>
</protein>
<feature type="transmembrane region" description="Helical" evidence="1">
    <location>
        <begin position="349"/>
        <end position="367"/>
    </location>
</feature>
<dbReference type="InterPro" id="IPR056704">
    <property type="entry name" value="DUF7802"/>
</dbReference>
<evidence type="ECO:0000313" key="3">
    <source>
        <dbReference type="EMBL" id="MCZ4551041.1"/>
    </source>
</evidence>
<feature type="transmembrane region" description="Helical" evidence="1">
    <location>
        <begin position="270"/>
        <end position="288"/>
    </location>
</feature>
<keyword evidence="1" id="KW-0812">Transmembrane</keyword>
<keyword evidence="4" id="KW-1185">Reference proteome</keyword>
<name>A0ABT4MXU5_GORRU</name>
<evidence type="ECO:0000259" key="2">
    <source>
        <dbReference type="Pfam" id="PF25085"/>
    </source>
</evidence>
<feature type="transmembrane region" description="Helical" evidence="1">
    <location>
        <begin position="199"/>
        <end position="217"/>
    </location>
</feature>
<organism evidence="3 4">
    <name type="scientific">Gordonia rubripertincta</name>
    <name type="common">Rhodococcus corallinus</name>
    <dbReference type="NCBI Taxonomy" id="36822"/>
    <lineage>
        <taxon>Bacteria</taxon>
        <taxon>Bacillati</taxon>
        <taxon>Actinomycetota</taxon>
        <taxon>Actinomycetes</taxon>
        <taxon>Mycobacteriales</taxon>
        <taxon>Gordoniaceae</taxon>
        <taxon>Gordonia</taxon>
    </lineage>
</organism>
<keyword evidence="1" id="KW-0472">Membrane</keyword>
<feature type="domain" description="DUF7802" evidence="2">
    <location>
        <begin position="38"/>
        <end position="289"/>
    </location>
</feature>
<dbReference type="Proteomes" id="UP001067235">
    <property type="component" value="Unassembled WGS sequence"/>
</dbReference>
<gene>
    <name evidence="3" type="ORF">O4213_13705</name>
</gene>
<dbReference type="Pfam" id="PF25085">
    <property type="entry name" value="DUF7802"/>
    <property type="match status" value="1"/>
</dbReference>
<feature type="transmembrane region" description="Helical" evidence="1">
    <location>
        <begin position="309"/>
        <end position="329"/>
    </location>
</feature>
<proteinExistence type="predicted"/>
<feature type="transmembrane region" description="Helical" evidence="1">
    <location>
        <begin position="148"/>
        <end position="166"/>
    </location>
</feature>
<feature type="transmembrane region" description="Helical" evidence="1">
    <location>
        <begin position="37"/>
        <end position="58"/>
    </location>
</feature>
<reference evidence="3" key="1">
    <citation type="submission" date="2022-12" db="EMBL/GenBank/DDBJ databases">
        <authorList>
            <person name="Krivoruchko A.V."/>
            <person name="Elkin A."/>
        </authorList>
    </citation>
    <scope>NUCLEOTIDE SEQUENCE</scope>
    <source>
        <strain evidence="3">IEGM 1388</strain>
    </source>
</reference>
<feature type="transmembrane region" description="Helical" evidence="1">
    <location>
        <begin position="117"/>
        <end position="136"/>
    </location>
</feature>
<dbReference type="RefSeq" id="WP_301571760.1">
    <property type="nucleotide sequence ID" value="NZ_JAPWIE010000004.1"/>
</dbReference>
<evidence type="ECO:0000313" key="4">
    <source>
        <dbReference type="Proteomes" id="UP001067235"/>
    </source>
</evidence>
<feature type="transmembrane region" description="Helical" evidence="1">
    <location>
        <begin position="70"/>
        <end position="97"/>
    </location>
</feature>
<keyword evidence="1" id="KW-1133">Transmembrane helix</keyword>
<accession>A0ABT4MXU5</accession>
<dbReference type="EMBL" id="JAPWIE010000004">
    <property type="protein sequence ID" value="MCZ4551041.1"/>
    <property type="molecule type" value="Genomic_DNA"/>
</dbReference>
<comment type="caution">
    <text evidence="3">The sequence shown here is derived from an EMBL/GenBank/DDBJ whole genome shotgun (WGS) entry which is preliminary data.</text>
</comment>
<evidence type="ECO:0000256" key="1">
    <source>
        <dbReference type="SAM" id="Phobius"/>
    </source>
</evidence>